<sequence length="63" mass="7416">MQMRANDLEYYRRRLVEELERSFDAESEVARTAHRTLAELYRARLNEPAPTGYRAMSARVRAA</sequence>
<name>A0A2A4FSG3_9SPHN</name>
<dbReference type="Proteomes" id="UP000218934">
    <property type="component" value="Unassembled WGS sequence"/>
</dbReference>
<evidence type="ECO:0000313" key="1">
    <source>
        <dbReference type="EMBL" id="PCE41089.1"/>
    </source>
</evidence>
<organism evidence="1 2">
    <name type="scientific">Rhizorhabdus dicambivorans</name>
    <dbReference type="NCBI Taxonomy" id="1850238"/>
    <lineage>
        <taxon>Bacteria</taxon>
        <taxon>Pseudomonadati</taxon>
        <taxon>Pseudomonadota</taxon>
        <taxon>Alphaproteobacteria</taxon>
        <taxon>Sphingomonadales</taxon>
        <taxon>Sphingomonadaceae</taxon>
        <taxon>Rhizorhabdus</taxon>
    </lineage>
</organism>
<dbReference type="KEGG" id="rdi:CMV14_20085"/>
<gene>
    <name evidence="1" type="ORF">COO09_17235</name>
</gene>
<keyword evidence="2" id="KW-1185">Reference proteome</keyword>
<reference evidence="1 2" key="1">
    <citation type="submission" date="2017-09" db="EMBL/GenBank/DDBJ databases">
        <title>The Catabolism of 3,6-Dichlorosalicylic acid is Initiated by the Cytochrome P450 Monooxygenase DsmABC in Rhizorhabdus dicambivorans Ndbn-20.</title>
        <authorList>
            <person name="Na L."/>
        </authorList>
    </citation>
    <scope>NUCLEOTIDE SEQUENCE [LARGE SCALE GENOMIC DNA]</scope>
    <source>
        <strain evidence="1 2">Ndbn-20m</strain>
    </source>
</reference>
<accession>A0A2A4FSG3</accession>
<comment type="caution">
    <text evidence="1">The sequence shown here is derived from an EMBL/GenBank/DDBJ whole genome shotgun (WGS) entry which is preliminary data.</text>
</comment>
<proteinExistence type="predicted"/>
<evidence type="ECO:0000313" key="2">
    <source>
        <dbReference type="Proteomes" id="UP000218934"/>
    </source>
</evidence>
<dbReference type="AlphaFoldDB" id="A0A2A4FSG3"/>
<protein>
    <submittedName>
        <fullName evidence="1">Uncharacterized protein</fullName>
    </submittedName>
</protein>
<dbReference type="EMBL" id="NWUF01000019">
    <property type="protein sequence ID" value="PCE41089.1"/>
    <property type="molecule type" value="Genomic_DNA"/>
</dbReference>